<keyword evidence="1" id="KW-0732">Signal</keyword>
<reference evidence="2 3" key="1">
    <citation type="submission" date="2018-12" db="EMBL/GenBank/DDBJ databases">
        <title>Complete Genome Sequence of the Corallopyronin A producing Myxobacterium Corallococcus coralloides B035.</title>
        <authorList>
            <person name="Bouhired S.M."/>
            <person name="Rupp O."/>
            <person name="Blom J."/>
            <person name="Schaeberle T.F."/>
            <person name="Kehraus S."/>
            <person name="Schiefer A."/>
            <person name="Pfarr K."/>
            <person name="Goesmann A."/>
            <person name="Hoerauf A."/>
            <person name="Koenig G.M."/>
        </authorList>
    </citation>
    <scope>NUCLEOTIDE SEQUENCE [LARGE SCALE GENOMIC DNA]</scope>
    <source>
        <strain evidence="2 3">B035</strain>
    </source>
</reference>
<name>A0A410S0N2_CORCK</name>
<dbReference type="SUPFAM" id="SSF56935">
    <property type="entry name" value="Porins"/>
    <property type="match status" value="1"/>
</dbReference>
<evidence type="ECO:0000256" key="1">
    <source>
        <dbReference type="SAM" id="SignalP"/>
    </source>
</evidence>
<dbReference type="Gene3D" id="2.40.160.60">
    <property type="entry name" value="Outer membrane protein transport protein (OMPP1/FadL/TodX)"/>
    <property type="match status" value="1"/>
</dbReference>
<accession>A0A410S0N2</accession>
<feature type="signal peptide" evidence="1">
    <location>
        <begin position="1"/>
        <end position="28"/>
    </location>
</feature>
<feature type="chain" id="PRO_5019477840" evidence="1">
    <location>
        <begin position="29"/>
        <end position="483"/>
    </location>
</feature>
<dbReference type="AlphaFoldDB" id="A0A410S0N2"/>
<organism evidence="2 3">
    <name type="scientific">Corallococcus coralloides</name>
    <name type="common">Myxococcus coralloides</name>
    <dbReference type="NCBI Taxonomy" id="184914"/>
    <lineage>
        <taxon>Bacteria</taxon>
        <taxon>Pseudomonadati</taxon>
        <taxon>Myxococcota</taxon>
        <taxon>Myxococcia</taxon>
        <taxon>Myxococcales</taxon>
        <taxon>Cystobacterineae</taxon>
        <taxon>Myxococcaceae</taxon>
        <taxon>Corallococcus</taxon>
    </lineage>
</organism>
<evidence type="ECO:0000313" key="3">
    <source>
        <dbReference type="Proteomes" id="UP000288758"/>
    </source>
</evidence>
<dbReference type="EMBL" id="CP034669">
    <property type="protein sequence ID" value="QAT87690.1"/>
    <property type="molecule type" value="Genomic_DNA"/>
</dbReference>
<protein>
    <submittedName>
        <fullName evidence="2">Uncharacterized protein</fullName>
    </submittedName>
</protein>
<gene>
    <name evidence="2" type="ORF">EJ065_6161</name>
</gene>
<dbReference type="RefSeq" id="WP_128798996.1">
    <property type="nucleotide sequence ID" value="NZ_CP034669.1"/>
</dbReference>
<evidence type="ECO:0000313" key="2">
    <source>
        <dbReference type="EMBL" id="QAT87690.1"/>
    </source>
</evidence>
<dbReference type="Proteomes" id="UP000288758">
    <property type="component" value="Chromosome"/>
</dbReference>
<proteinExistence type="predicted"/>
<sequence length="483" mass="51633">MTPIQSRARCVTVAGAVLGLLMSVTALAQDAHYTTRQFGNRAWLLGGAFVGNPNDISAVYYNPGALALLDAPELELTGSVYEYTHVNVKDGQGQGRGLSDSNVDVLPSLIAGSLRFGFLGKSRMAYSLLTRQGFAYSLQSRGTRLGTDLAGVQGLDLLSTNVRLDQTVSEFWTGLSWAYPVTEHLGLGLTPFIASRHHELRFQTLAQGSGSAGQQLLATLGRDLEFDHVRVLLKVGASYQRGPWAVGLAVTTPSVALWGRGSVGYERAVQSQGLDTNAPAPVFNYQEDLPAHFRNSWSAALGVSRSFGESTAVYASLEGYARVTTVTLVDAEPIVPRGTTESLDGDYAFALKPLLNGALGVEQALGDRVRVYLSGHTDFSALDQTPGTNALLGGWDLYHVASGIHFVLGRSRFTLGGDLAWGGKQTSRFSESLQQLGLSSSMRTQDVRFFQATLLVGASFSFKDTRSTSGKGAVEEVPKADAP</sequence>